<protein>
    <submittedName>
        <fullName evidence="1">Uncharacterized protein</fullName>
    </submittedName>
</protein>
<sequence length="103" mass="11838">MFEFLPYETTSFAGPVNPCCRHRDRSHSVADENDDVPSHTVVQFDVQRIFQLLVAIASPVLLICKIRAQRSEKFVRRGTEIGGIFVICAKQWRTRTKKKTLCK</sequence>
<keyword evidence="2" id="KW-1185">Reference proteome</keyword>
<gene>
    <name evidence="1" type="ORF">NTEN_LOCUS2087</name>
</gene>
<dbReference type="AlphaFoldDB" id="A0A6H5G0Q9"/>
<dbReference type="EMBL" id="CADCXU010003285">
    <property type="protein sequence ID" value="CAA9995296.1"/>
    <property type="molecule type" value="Genomic_DNA"/>
</dbReference>
<evidence type="ECO:0000313" key="2">
    <source>
        <dbReference type="Proteomes" id="UP000479000"/>
    </source>
</evidence>
<accession>A0A6H5G0Q9</accession>
<evidence type="ECO:0000313" key="1">
    <source>
        <dbReference type="EMBL" id="CAA9995296.1"/>
    </source>
</evidence>
<organism evidence="1 2">
    <name type="scientific">Nesidiocoris tenuis</name>
    <dbReference type="NCBI Taxonomy" id="355587"/>
    <lineage>
        <taxon>Eukaryota</taxon>
        <taxon>Metazoa</taxon>
        <taxon>Ecdysozoa</taxon>
        <taxon>Arthropoda</taxon>
        <taxon>Hexapoda</taxon>
        <taxon>Insecta</taxon>
        <taxon>Pterygota</taxon>
        <taxon>Neoptera</taxon>
        <taxon>Paraneoptera</taxon>
        <taxon>Hemiptera</taxon>
        <taxon>Heteroptera</taxon>
        <taxon>Panheteroptera</taxon>
        <taxon>Cimicomorpha</taxon>
        <taxon>Miridae</taxon>
        <taxon>Dicyphina</taxon>
        <taxon>Nesidiocoris</taxon>
    </lineage>
</organism>
<dbReference type="Proteomes" id="UP000479000">
    <property type="component" value="Unassembled WGS sequence"/>
</dbReference>
<name>A0A6H5G0Q9_9HEMI</name>
<proteinExistence type="predicted"/>
<reference evidence="1 2" key="1">
    <citation type="submission" date="2020-02" db="EMBL/GenBank/DDBJ databases">
        <authorList>
            <person name="Ferguson B K."/>
        </authorList>
    </citation>
    <scope>NUCLEOTIDE SEQUENCE [LARGE SCALE GENOMIC DNA]</scope>
</reference>